<keyword evidence="2" id="KW-1185">Reference proteome</keyword>
<evidence type="ECO:0000313" key="1">
    <source>
        <dbReference type="Ensembl" id="ENSCINP00000035161.1"/>
    </source>
</evidence>
<dbReference type="Proteomes" id="UP000008144">
    <property type="component" value="Unassembled WGS sequence"/>
</dbReference>
<organism evidence="1 2">
    <name type="scientific">Ciona intestinalis</name>
    <name type="common">Transparent sea squirt</name>
    <name type="synonym">Ascidia intestinalis</name>
    <dbReference type="NCBI Taxonomy" id="7719"/>
    <lineage>
        <taxon>Eukaryota</taxon>
        <taxon>Metazoa</taxon>
        <taxon>Chordata</taxon>
        <taxon>Tunicata</taxon>
        <taxon>Ascidiacea</taxon>
        <taxon>Phlebobranchia</taxon>
        <taxon>Cionidae</taxon>
        <taxon>Ciona</taxon>
    </lineage>
</organism>
<accession>H2XZS7</accession>
<sequence>FINGVHPQVISPWVTLEKGLQEQMRVGSHMRRGTPIYPPNPT</sequence>
<reference evidence="1" key="3">
    <citation type="submission" date="2025-09" db="UniProtKB">
        <authorList>
            <consortium name="Ensembl"/>
        </authorList>
    </citation>
    <scope>IDENTIFICATION</scope>
</reference>
<dbReference type="Ensembl" id="ENSCINT00000037200.1">
    <property type="protein sequence ID" value="ENSCINP00000035161.1"/>
    <property type="gene ID" value="ENSCING00000019828.1"/>
</dbReference>
<protein>
    <submittedName>
        <fullName evidence="1">Uncharacterized protein</fullName>
    </submittedName>
</protein>
<dbReference type="HOGENOM" id="CLU_3263007_0_0_1"/>
<evidence type="ECO:0000313" key="2">
    <source>
        <dbReference type="Proteomes" id="UP000008144"/>
    </source>
</evidence>
<reference evidence="1" key="2">
    <citation type="submission" date="2025-08" db="UniProtKB">
        <authorList>
            <consortium name="Ensembl"/>
        </authorList>
    </citation>
    <scope>IDENTIFICATION</scope>
</reference>
<dbReference type="AlphaFoldDB" id="H2XZS7"/>
<name>H2XZS7_CIOIN</name>
<dbReference type="InParanoid" id="H2XZS7"/>
<proteinExistence type="predicted"/>
<reference evidence="2" key="1">
    <citation type="journal article" date="2002" name="Science">
        <title>The draft genome of Ciona intestinalis: insights into chordate and vertebrate origins.</title>
        <authorList>
            <person name="Dehal P."/>
            <person name="Satou Y."/>
            <person name="Campbell R.K."/>
            <person name="Chapman J."/>
            <person name="Degnan B."/>
            <person name="De Tomaso A."/>
            <person name="Davidson B."/>
            <person name="Di Gregorio A."/>
            <person name="Gelpke M."/>
            <person name="Goodstein D.M."/>
            <person name="Harafuji N."/>
            <person name="Hastings K.E."/>
            <person name="Ho I."/>
            <person name="Hotta K."/>
            <person name="Huang W."/>
            <person name="Kawashima T."/>
            <person name="Lemaire P."/>
            <person name="Martinez D."/>
            <person name="Meinertzhagen I.A."/>
            <person name="Necula S."/>
            <person name="Nonaka M."/>
            <person name="Putnam N."/>
            <person name="Rash S."/>
            <person name="Saiga H."/>
            <person name="Satake M."/>
            <person name="Terry A."/>
            <person name="Yamada L."/>
            <person name="Wang H.G."/>
            <person name="Awazu S."/>
            <person name="Azumi K."/>
            <person name="Boore J."/>
            <person name="Branno M."/>
            <person name="Chin-Bow S."/>
            <person name="DeSantis R."/>
            <person name="Doyle S."/>
            <person name="Francino P."/>
            <person name="Keys D.N."/>
            <person name="Haga S."/>
            <person name="Hayashi H."/>
            <person name="Hino K."/>
            <person name="Imai K.S."/>
            <person name="Inaba K."/>
            <person name="Kano S."/>
            <person name="Kobayashi K."/>
            <person name="Kobayashi M."/>
            <person name="Lee B.I."/>
            <person name="Makabe K.W."/>
            <person name="Manohar C."/>
            <person name="Matassi G."/>
            <person name="Medina M."/>
            <person name="Mochizuki Y."/>
            <person name="Mount S."/>
            <person name="Morishita T."/>
            <person name="Miura S."/>
            <person name="Nakayama A."/>
            <person name="Nishizaka S."/>
            <person name="Nomoto H."/>
            <person name="Ohta F."/>
            <person name="Oishi K."/>
            <person name="Rigoutsos I."/>
            <person name="Sano M."/>
            <person name="Sasaki A."/>
            <person name="Sasakura Y."/>
            <person name="Shoguchi E."/>
            <person name="Shin-i T."/>
            <person name="Spagnuolo A."/>
            <person name="Stainier D."/>
            <person name="Suzuki M.M."/>
            <person name="Tassy O."/>
            <person name="Takatori N."/>
            <person name="Tokuoka M."/>
            <person name="Yagi K."/>
            <person name="Yoshizaki F."/>
            <person name="Wada S."/>
            <person name="Zhang C."/>
            <person name="Hyatt P.D."/>
            <person name="Larimer F."/>
            <person name="Detter C."/>
            <person name="Doggett N."/>
            <person name="Glavina T."/>
            <person name="Hawkins T."/>
            <person name="Richardson P."/>
            <person name="Lucas S."/>
            <person name="Kohara Y."/>
            <person name="Levine M."/>
            <person name="Satoh N."/>
            <person name="Rokhsar D.S."/>
        </authorList>
    </citation>
    <scope>NUCLEOTIDE SEQUENCE [LARGE SCALE GENOMIC DNA]</scope>
</reference>